<feature type="non-terminal residue" evidence="1">
    <location>
        <position position="1"/>
    </location>
</feature>
<dbReference type="EMBL" id="CAJVQC010167984">
    <property type="protein sequence ID" value="CAG8849903.1"/>
    <property type="molecule type" value="Genomic_DNA"/>
</dbReference>
<proteinExistence type="predicted"/>
<protein>
    <submittedName>
        <fullName evidence="1">11659_t:CDS:1</fullName>
    </submittedName>
</protein>
<dbReference type="Proteomes" id="UP000789920">
    <property type="component" value="Unassembled WGS sequence"/>
</dbReference>
<organism evidence="1 2">
    <name type="scientific">Racocetra persica</name>
    <dbReference type="NCBI Taxonomy" id="160502"/>
    <lineage>
        <taxon>Eukaryota</taxon>
        <taxon>Fungi</taxon>
        <taxon>Fungi incertae sedis</taxon>
        <taxon>Mucoromycota</taxon>
        <taxon>Glomeromycotina</taxon>
        <taxon>Glomeromycetes</taxon>
        <taxon>Diversisporales</taxon>
        <taxon>Gigasporaceae</taxon>
        <taxon>Racocetra</taxon>
    </lineage>
</organism>
<sequence>SACFENKRVVVVGIGNSGMDIAVELSHVASQVYLCIRRGTLPWIFPRLIGGKPIDHLTTRFSTYFLPNSPSSYIKLVRQT</sequence>
<name>A0ACA9SXX4_9GLOM</name>
<keyword evidence="2" id="KW-1185">Reference proteome</keyword>
<comment type="caution">
    <text evidence="1">The sequence shown here is derived from an EMBL/GenBank/DDBJ whole genome shotgun (WGS) entry which is preliminary data.</text>
</comment>
<reference evidence="1" key="1">
    <citation type="submission" date="2021-06" db="EMBL/GenBank/DDBJ databases">
        <authorList>
            <person name="Kallberg Y."/>
            <person name="Tangrot J."/>
            <person name="Rosling A."/>
        </authorList>
    </citation>
    <scope>NUCLEOTIDE SEQUENCE</scope>
    <source>
        <strain evidence="1">MA461A</strain>
    </source>
</reference>
<feature type="non-terminal residue" evidence="1">
    <location>
        <position position="80"/>
    </location>
</feature>
<gene>
    <name evidence="1" type="ORF">RPERSI_LOCUS35830</name>
</gene>
<evidence type="ECO:0000313" key="2">
    <source>
        <dbReference type="Proteomes" id="UP000789920"/>
    </source>
</evidence>
<evidence type="ECO:0000313" key="1">
    <source>
        <dbReference type="EMBL" id="CAG8849903.1"/>
    </source>
</evidence>
<accession>A0ACA9SXX4</accession>